<evidence type="ECO:0000313" key="2">
    <source>
        <dbReference type="Proteomes" id="UP000324705"/>
    </source>
</evidence>
<evidence type="ECO:0000313" key="1">
    <source>
        <dbReference type="EMBL" id="VAH61555.1"/>
    </source>
</evidence>
<gene>
    <name evidence="1" type="ORF">TRITD_3Av1G141560</name>
</gene>
<dbReference type="AlphaFoldDB" id="A0A9R0RN92"/>
<dbReference type="Proteomes" id="UP000324705">
    <property type="component" value="Chromosome 3A"/>
</dbReference>
<reference evidence="1 2" key="1">
    <citation type="submission" date="2017-09" db="EMBL/GenBank/DDBJ databases">
        <authorList>
            <consortium name="International Durum Wheat Genome Sequencing Consortium (IDWGSC)"/>
            <person name="Milanesi L."/>
        </authorList>
    </citation>
    <scope>NUCLEOTIDE SEQUENCE [LARGE SCALE GENOMIC DNA]</scope>
    <source>
        <strain evidence="2">cv. Svevo</strain>
    </source>
</reference>
<dbReference type="OMA" id="MYDISQF"/>
<name>A0A9R0RN92_TRITD</name>
<proteinExistence type="predicted"/>
<sequence length="132" mass="15830">MDKQQQGKRYVYYMQSYFAGFMYDISQFARILFYRMQHYTTKNVLPSSSTHASRKTHKKYMEAIADMKNATTKSATWITLKEDAREDNITKLLQEHPFRSTKYIFEYMKNGFKHVQILLDEEDNRVDDSNKL</sequence>
<dbReference type="Gramene" id="TRITD3Av1G141560.1">
    <property type="protein sequence ID" value="TRITD3Av1G141560.1"/>
    <property type="gene ID" value="TRITD3Av1G141560"/>
</dbReference>
<organism evidence="1 2">
    <name type="scientific">Triticum turgidum subsp. durum</name>
    <name type="common">Durum wheat</name>
    <name type="synonym">Triticum durum</name>
    <dbReference type="NCBI Taxonomy" id="4567"/>
    <lineage>
        <taxon>Eukaryota</taxon>
        <taxon>Viridiplantae</taxon>
        <taxon>Streptophyta</taxon>
        <taxon>Embryophyta</taxon>
        <taxon>Tracheophyta</taxon>
        <taxon>Spermatophyta</taxon>
        <taxon>Magnoliopsida</taxon>
        <taxon>Liliopsida</taxon>
        <taxon>Poales</taxon>
        <taxon>Poaceae</taxon>
        <taxon>BOP clade</taxon>
        <taxon>Pooideae</taxon>
        <taxon>Triticodae</taxon>
        <taxon>Triticeae</taxon>
        <taxon>Triticinae</taxon>
        <taxon>Triticum</taxon>
    </lineage>
</organism>
<keyword evidence="2" id="KW-1185">Reference proteome</keyword>
<accession>A0A9R0RN92</accession>
<protein>
    <submittedName>
        <fullName evidence="1">Uncharacterized protein</fullName>
    </submittedName>
</protein>
<dbReference type="EMBL" id="LT934115">
    <property type="protein sequence ID" value="VAH61555.1"/>
    <property type="molecule type" value="Genomic_DNA"/>
</dbReference>